<dbReference type="EMBL" id="JAQIZZ010000007">
    <property type="protein sequence ID" value="KAJ5532435.1"/>
    <property type="molecule type" value="Genomic_DNA"/>
</dbReference>
<dbReference type="Pfam" id="PF02178">
    <property type="entry name" value="AT_hook"/>
    <property type="match status" value="4"/>
</dbReference>
<keyword evidence="6" id="KW-0539">Nucleus</keyword>
<dbReference type="PRINTS" id="PR00930">
    <property type="entry name" value="HIGHMOBLTYIY"/>
</dbReference>
<keyword evidence="10" id="KW-1185">Reference proteome</keyword>
<evidence type="ECO:0000256" key="5">
    <source>
        <dbReference type="ARBA" id="ARBA00023125"/>
    </source>
</evidence>
<dbReference type="InterPro" id="IPR000116">
    <property type="entry name" value="HMGA"/>
</dbReference>
<feature type="domain" description="EVE" evidence="8">
    <location>
        <begin position="154"/>
        <end position="312"/>
    </location>
</feature>
<keyword evidence="4" id="KW-0677">Repeat</keyword>
<dbReference type="PRINTS" id="PR00929">
    <property type="entry name" value="ATHOOK"/>
</dbReference>
<evidence type="ECO:0000256" key="3">
    <source>
        <dbReference type="ARBA" id="ARBA00022553"/>
    </source>
</evidence>
<feature type="region of interest" description="Disordered" evidence="7">
    <location>
        <begin position="1"/>
        <end position="149"/>
    </location>
</feature>
<accession>A0AAD6CP56</accession>
<dbReference type="GO" id="GO:0000785">
    <property type="term" value="C:chromatin"/>
    <property type="evidence" value="ECO:0007669"/>
    <property type="project" value="InterPro"/>
</dbReference>
<gene>
    <name evidence="9" type="ORF">N7494_008987</name>
</gene>
<dbReference type="FunFam" id="3.10.590.10:FF:000003">
    <property type="entry name" value="Thymocyte nuclear protein 1"/>
    <property type="match status" value="1"/>
</dbReference>
<evidence type="ECO:0000256" key="2">
    <source>
        <dbReference type="ARBA" id="ARBA00014654"/>
    </source>
</evidence>
<evidence type="ECO:0000259" key="8">
    <source>
        <dbReference type="Pfam" id="PF01878"/>
    </source>
</evidence>
<dbReference type="GO" id="GO:0005634">
    <property type="term" value="C:nucleus"/>
    <property type="evidence" value="ECO:0007669"/>
    <property type="project" value="UniProtKB-SubCell"/>
</dbReference>
<dbReference type="Pfam" id="PF01878">
    <property type="entry name" value="EVE"/>
    <property type="match status" value="1"/>
</dbReference>
<dbReference type="PANTHER" id="PTHR14087:SF7">
    <property type="entry name" value="THYMOCYTE NUCLEAR PROTEIN 1"/>
    <property type="match status" value="1"/>
</dbReference>
<comment type="caution">
    <text evidence="9">The sequence shown here is derived from an EMBL/GenBank/DDBJ whole genome shotgun (WGS) entry which is preliminary data.</text>
</comment>
<dbReference type="InterPro" id="IPR002740">
    <property type="entry name" value="EVE_domain"/>
</dbReference>
<organism evidence="9 10">
    <name type="scientific">Penicillium frequentans</name>
    <dbReference type="NCBI Taxonomy" id="3151616"/>
    <lineage>
        <taxon>Eukaryota</taxon>
        <taxon>Fungi</taxon>
        <taxon>Dikarya</taxon>
        <taxon>Ascomycota</taxon>
        <taxon>Pezizomycotina</taxon>
        <taxon>Eurotiomycetes</taxon>
        <taxon>Eurotiomycetidae</taxon>
        <taxon>Eurotiales</taxon>
        <taxon>Aspergillaceae</taxon>
        <taxon>Penicillium</taxon>
    </lineage>
</organism>
<dbReference type="SUPFAM" id="SSF88697">
    <property type="entry name" value="PUA domain-like"/>
    <property type="match status" value="1"/>
</dbReference>
<dbReference type="GO" id="GO:0003677">
    <property type="term" value="F:DNA binding"/>
    <property type="evidence" value="ECO:0007669"/>
    <property type="project" value="UniProtKB-KW"/>
</dbReference>
<dbReference type="InterPro" id="IPR015947">
    <property type="entry name" value="PUA-like_sf"/>
</dbReference>
<dbReference type="InterPro" id="IPR047197">
    <property type="entry name" value="THYN1-like_EVE"/>
</dbReference>
<protein>
    <recommendedName>
        <fullName evidence="2">Thymocyte nuclear protein 1</fullName>
    </recommendedName>
</protein>
<evidence type="ECO:0000256" key="7">
    <source>
        <dbReference type="SAM" id="MobiDB-lite"/>
    </source>
</evidence>
<dbReference type="Proteomes" id="UP001220324">
    <property type="component" value="Unassembled WGS sequence"/>
</dbReference>
<dbReference type="SMART" id="SM00384">
    <property type="entry name" value="AT_hook"/>
    <property type="match status" value="4"/>
</dbReference>
<sequence>MADSVGTPSKRVRNSESDAEGEIVSEATPQTGEKRKRGRPRKYPEGTFPKPSTDGPKRGRGRPRKILTEEESAAAAAQKEASAADGPKRGRGRPRKEPGTETPKPATTTPKKKDGRGRPRKSLPANGTEGAAETKSKPEATPSSVPKEDAARSYWLMKAEPESRLEKGVDVKFSIDDLAAAKTPEPWDGVRNAVARNLMRDMKKGDYAFFYHSNCKTPGVVGVMEIVQEHSVDESAFDSKHPYYDPKATRENPKWVVVHVEFRYKFKKQVTLNDLKTHAQPGKALENLQTIKQSRLSVSSVTPAQWRYILELAGEDPSQLLKTEFDDESE</sequence>
<evidence type="ECO:0000313" key="9">
    <source>
        <dbReference type="EMBL" id="KAJ5532435.1"/>
    </source>
</evidence>
<dbReference type="Gene3D" id="3.10.590.10">
    <property type="entry name" value="ph1033 like domains"/>
    <property type="match status" value="1"/>
</dbReference>
<evidence type="ECO:0000256" key="6">
    <source>
        <dbReference type="ARBA" id="ARBA00023242"/>
    </source>
</evidence>
<feature type="compositionally biased region" description="Low complexity" evidence="7">
    <location>
        <begin position="100"/>
        <end position="109"/>
    </location>
</feature>
<evidence type="ECO:0000256" key="1">
    <source>
        <dbReference type="ARBA" id="ARBA00004123"/>
    </source>
</evidence>
<keyword evidence="3" id="KW-0597">Phosphoprotein</keyword>
<keyword evidence="5" id="KW-0238">DNA-binding</keyword>
<dbReference type="AlphaFoldDB" id="A0AAD6CP56"/>
<name>A0AAD6CP56_9EURO</name>
<feature type="compositionally biased region" description="Low complexity" evidence="7">
    <location>
        <begin position="73"/>
        <end position="84"/>
    </location>
</feature>
<dbReference type="InterPro" id="IPR052181">
    <property type="entry name" value="5hmC_binding"/>
</dbReference>
<dbReference type="GO" id="GO:0006355">
    <property type="term" value="P:regulation of DNA-templated transcription"/>
    <property type="evidence" value="ECO:0007669"/>
    <property type="project" value="InterPro"/>
</dbReference>
<dbReference type="PANTHER" id="PTHR14087">
    <property type="entry name" value="THYMOCYTE NUCLEAR PROTEIN 1"/>
    <property type="match status" value="1"/>
</dbReference>
<proteinExistence type="predicted"/>
<dbReference type="CDD" id="cd21133">
    <property type="entry name" value="EVE"/>
    <property type="match status" value="1"/>
</dbReference>
<evidence type="ECO:0000313" key="10">
    <source>
        <dbReference type="Proteomes" id="UP001220324"/>
    </source>
</evidence>
<comment type="subcellular location">
    <subcellularLocation>
        <location evidence="1">Nucleus</location>
    </subcellularLocation>
</comment>
<reference evidence="9 10" key="1">
    <citation type="journal article" date="2023" name="IMA Fungus">
        <title>Comparative genomic study of the Penicillium genus elucidates a diverse pangenome and 15 lateral gene transfer events.</title>
        <authorList>
            <person name="Petersen C."/>
            <person name="Sorensen T."/>
            <person name="Nielsen M.R."/>
            <person name="Sondergaard T.E."/>
            <person name="Sorensen J.L."/>
            <person name="Fitzpatrick D.A."/>
            <person name="Frisvad J.C."/>
            <person name="Nielsen K.L."/>
        </authorList>
    </citation>
    <scope>NUCLEOTIDE SEQUENCE [LARGE SCALE GENOMIC DNA]</scope>
    <source>
        <strain evidence="9 10">IBT 35679</strain>
    </source>
</reference>
<dbReference type="InterPro" id="IPR017956">
    <property type="entry name" value="AT_hook_DNA-bd_motif"/>
</dbReference>
<evidence type="ECO:0000256" key="4">
    <source>
        <dbReference type="ARBA" id="ARBA00022737"/>
    </source>
</evidence>